<dbReference type="EMBL" id="JABBWK010000021">
    <property type="protein sequence ID" value="KAG1901538.1"/>
    <property type="molecule type" value="Genomic_DNA"/>
</dbReference>
<name>A0AAD4E887_9AGAM</name>
<protein>
    <submittedName>
        <fullName evidence="1">Uncharacterized protein</fullName>
    </submittedName>
</protein>
<keyword evidence="2" id="KW-1185">Reference proteome</keyword>
<evidence type="ECO:0000313" key="1">
    <source>
        <dbReference type="EMBL" id="KAG1901538.1"/>
    </source>
</evidence>
<sequence length="102" mass="10911">MAVQNPFISIHVGSLIVSTAFASLARPQNHAACASGVNLHHISQRTKIARRRIVCSGIVTSTKPLDSRPCGAGQFFRGTHTIAAFAPNGETVEYNPKNPKSE</sequence>
<proteinExistence type="predicted"/>
<gene>
    <name evidence="1" type="ORF">F5891DRAFT_243920</name>
</gene>
<dbReference type="RefSeq" id="XP_041227113.1">
    <property type="nucleotide sequence ID" value="XM_041371048.1"/>
</dbReference>
<reference evidence="1" key="1">
    <citation type="journal article" date="2020" name="New Phytol.">
        <title>Comparative genomics reveals dynamic genome evolution in host specialist ectomycorrhizal fungi.</title>
        <authorList>
            <person name="Lofgren L.A."/>
            <person name="Nguyen N.H."/>
            <person name="Vilgalys R."/>
            <person name="Ruytinx J."/>
            <person name="Liao H.L."/>
            <person name="Branco S."/>
            <person name="Kuo A."/>
            <person name="LaButti K."/>
            <person name="Lipzen A."/>
            <person name="Andreopoulos W."/>
            <person name="Pangilinan J."/>
            <person name="Riley R."/>
            <person name="Hundley H."/>
            <person name="Na H."/>
            <person name="Barry K."/>
            <person name="Grigoriev I.V."/>
            <person name="Stajich J.E."/>
            <person name="Kennedy P.G."/>
        </authorList>
    </citation>
    <scope>NUCLEOTIDE SEQUENCE</scope>
    <source>
        <strain evidence="1">FC203</strain>
    </source>
</reference>
<dbReference type="Proteomes" id="UP001195769">
    <property type="component" value="Unassembled WGS sequence"/>
</dbReference>
<dbReference type="GeneID" id="64665346"/>
<organism evidence="1 2">
    <name type="scientific">Suillus fuscotomentosus</name>
    <dbReference type="NCBI Taxonomy" id="1912939"/>
    <lineage>
        <taxon>Eukaryota</taxon>
        <taxon>Fungi</taxon>
        <taxon>Dikarya</taxon>
        <taxon>Basidiomycota</taxon>
        <taxon>Agaricomycotina</taxon>
        <taxon>Agaricomycetes</taxon>
        <taxon>Agaricomycetidae</taxon>
        <taxon>Boletales</taxon>
        <taxon>Suillineae</taxon>
        <taxon>Suillaceae</taxon>
        <taxon>Suillus</taxon>
    </lineage>
</organism>
<evidence type="ECO:0000313" key="2">
    <source>
        <dbReference type="Proteomes" id="UP001195769"/>
    </source>
</evidence>
<accession>A0AAD4E887</accession>
<dbReference type="AlphaFoldDB" id="A0AAD4E887"/>
<comment type="caution">
    <text evidence="1">The sequence shown here is derived from an EMBL/GenBank/DDBJ whole genome shotgun (WGS) entry which is preliminary data.</text>
</comment>